<dbReference type="GO" id="GO:0050661">
    <property type="term" value="F:NADP binding"/>
    <property type="evidence" value="ECO:0007669"/>
    <property type="project" value="InterPro"/>
</dbReference>
<dbReference type="AlphaFoldDB" id="A0AAV5EN81"/>
<dbReference type="GO" id="GO:0050660">
    <property type="term" value="F:flavin adenine dinucleotide binding"/>
    <property type="evidence" value="ECO:0007669"/>
    <property type="project" value="InterPro"/>
</dbReference>
<dbReference type="InterPro" id="IPR050346">
    <property type="entry name" value="FMO-like"/>
</dbReference>
<proteinExistence type="inferred from homology"/>
<name>A0AAV5EN81_ELECO</name>
<evidence type="ECO:0000256" key="3">
    <source>
        <dbReference type="ARBA" id="ARBA00022827"/>
    </source>
</evidence>
<comment type="cofactor">
    <cofactor evidence="5">
        <name>FAD</name>
        <dbReference type="ChEBI" id="CHEBI:57692"/>
    </cofactor>
</comment>
<keyword evidence="3 5" id="KW-0274">FAD</keyword>
<gene>
    <name evidence="6" type="primary">gb12574</name>
    <name evidence="6" type="ORF">PR202_gb12574</name>
</gene>
<keyword evidence="4 5" id="KW-0560">Oxidoreductase</keyword>
<reference evidence="6" key="1">
    <citation type="journal article" date="2018" name="DNA Res.">
        <title>Multiple hybrid de novo genome assembly of finger millet, an orphan allotetraploid crop.</title>
        <authorList>
            <person name="Hatakeyama M."/>
            <person name="Aluri S."/>
            <person name="Balachadran M.T."/>
            <person name="Sivarajan S.R."/>
            <person name="Patrignani A."/>
            <person name="Gruter S."/>
            <person name="Poveda L."/>
            <person name="Shimizu-Inatsugi R."/>
            <person name="Baeten J."/>
            <person name="Francoijs K.J."/>
            <person name="Nataraja K.N."/>
            <person name="Reddy Y.A.N."/>
            <person name="Phadnis S."/>
            <person name="Ravikumar R.L."/>
            <person name="Schlapbach R."/>
            <person name="Sreeman S.M."/>
            <person name="Shimizu K.K."/>
        </authorList>
    </citation>
    <scope>NUCLEOTIDE SEQUENCE</scope>
</reference>
<evidence type="ECO:0000256" key="2">
    <source>
        <dbReference type="ARBA" id="ARBA00022630"/>
    </source>
</evidence>
<dbReference type="EC" id="1.-.-.-" evidence="5"/>
<evidence type="ECO:0000313" key="6">
    <source>
        <dbReference type="EMBL" id="GJN24808.1"/>
    </source>
</evidence>
<keyword evidence="7" id="KW-1185">Reference proteome</keyword>
<protein>
    <recommendedName>
        <fullName evidence="5">Flavin-containing monooxygenase</fullName>
        <ecNumber evidence="5">1.-.-.-</ecNumber>
    </recommendedName>
</protein>
<dbReference type="InterPro" id="IPR020946">
    <property type="entry name" value="Flavin_mOase-like"/>
</dbReference>
<dbReference type="SUPFAM" id="SSF51905">
    <property type="entry name" value="FAD/NAD(P)-binding domain"/>
    <property type="match status" value="1"/>
</dbReference>
<dbReference type="GO" id="GO:0004499">
    <property type="term" value="F:N,N-dimethylaniline monooxygenase activity"/>
    <property type="evidence" value="ECO:0007669"/>
    <property type="project" value="InterPro"/>
</dbReference>
<evidence type="ECO:0000256" key="1">
    <source>
        <dbReference type="ARBA" id="ARBA00009183"/>
    </source>
</evidence>
<comment type="caution">
    <text evidence="6">The sequence shown here is derived from an EMBL/GenBank/DDBJ whole genome shotgun (WGS) entry which is preliminary data.</text>
</comment>
<dbReference type="InterPro" id="IPR036188">
    <property type="entry name" value="FAD/NAD-bd_sf"/>
</dbReference>
<keyword evidence="2 5" id="KW-0285">Flavoprotein</keyword>
<keyword evidence="5" id="KW-0503">Monooxygenase</keyword>
<dbReference type="PANTHER" id="PTHR23023">
    <property type="entry name" value="DIMETHYLANILINE MONOOXYGENASE"/>
    <property type="match status" value="1"/>
</dbReference>
<dbReference type="EMBL" id="BQKI01000077">
    <property type="protein sequence ID" value="GJN24808.1"/>
    <property type="molecule type" value="Genomic_DNA"/>
</dbReference>
<sequence>MWELRRQQLHSHSYRVPDTFRDKVVGSGDSAMDLCGVAESVHLTINMPTVDEQTTTPAISKMLASHADLHLHPHIDCLHEDGTVVFADGSFVVADSVIYCTGYKYSFPFLDTGGVVTVDEDGTCVGPLFEHTFQPALAPELSCVGVPKKRLFVPWFLEAQGRLIAQVLSGRSKLPPVSEMLRAVEECRRAREDAGVPAKCARDIACLNPNETYEFWDKYSGLPPVEEWKRELTWVFLRDIDDDRETFRDLHNDSDSVRDGLQRWLLLSRATQREETAGASAQV</sequence>
<comment type="similarity">
    <text evidence="1 5">Belongs to the FMO family.</text>
</comment>
<organism evidence="6 7">
    <name type="scientific">Eleusine coracana subsp. coracana</name>
    <dbReference type="NCBI Taxonomy" id="191504"/>
    <lineage>
        <taxon>Eukaryota</taxon>
        <taxon>Viridiplantae</taxon>
        <taxon>Streptophyta</taxon>
        <taxon>Embryophyta</taxon>
        <taxon>Tracheophyta</taxon>
        <taxon>Spermatophyta</taxon>
        <taxon>Magnoliopsida</taxon>
        <taxon>Liliopsida</taxon>
        <taxon>Poales</taxon>
        <taxon>Poaceae</taxon>
        <taxon>PACMAD clade</taxon>
        <taxon>Chloridoideae</taxon>
        <taxon>Cynodonteae</taxon>
        <taxon>Eleusininae</taxon>
        <taxon>Eleusine</taxon>
    </lineage>
</organism>
<evidence type="ECO:0000313" key="7">
    <source>
        <dbReference type="Proteomes" id="UP001054889"/>
    </source>
</evidence>
<evidence type="ECO:0000256" key="4">
    <source>
        <dbReference type="ARBA" id="ARBA00023002"/>
    </source>
</evidence>
<evidence type="ECO:0000256" key="5">
    <source>
        <dbReference type="RuleBase" id="RU361177"/>
    </source>
</evidence>
<reference evidence="6" key="2">
    <citation type="submission" date="2021-12" db="EMBL/GenBank/DDBJ databases">
        <title>Resequencing data analysis of finger millet.</title>
        <authorList>
            <person name="Hatakeyama M."/>
            <person name="Aluri S."/>
            <person name="Balachadran M.T."/>
            <person name="Sivarajan S.R."/>
            <person name="Poveda L."/>
            <person name="Shimizu-Inatsugi R."/>
            <person name="Schlapbach R."/>
            <person name="Sreeman S.M."/>
            <person name="Shimizu K.K."/>
        </authorList>
    </citation>
    <scope>NUCLEOTIDE SEQUENCE</scope>
</reference>
<dbReference type="Gene3D" id="3.50.50.60">
    <property type="entry name" value="FAD/NAD(P)-binding domain"/>
    <property type="match status" value="2"/>
</dbReference>
<dbReference type="Pfam" id="PF00743">
    <property type="entry name" value="FMO-like"/>
    <property type="match status" value="1"/>
</dbReference>
<dbReference type="Proteomes" id="UP001054889">
    <property type="component" value="Unassembled WGS sequence"/>
</dbReference>
<accession>A0AAV5EN81</accession>